<dbReference type="Pfam" id="PF20567">
    <property type="entry name" value="DUF6776"/>
    <property type="match status" value="1"/>
</dbReference>
<keyword evidence="1" id="KW-0175">Coiled coil</keyword>
<accession>A0A6M0K7C1</accession>
<dbReference type="Proteomes" id="UP000483379">
    <property type="component" value="Unassembled WGS sequence"/>
</dbReference>
<reference evidence="2 3" key="1">
    <citation type="submission" date="2020-02" db="EMBL/GenBank/DDBJ databases">
        <title>Genome sequences of Thiorhodococcus mannitoliphagus and Thiorhodococcus minor, purple sulfur photosynthetic bacteria in the gammaproteobacterial family, Chromatiaceae.</title>
        <authorList>
            <person name="Aviles F.A."/>
            <person name="Meyer T.E."/>
            <person name="Kyndt J.A."/>
        </authorList>
    </citation>
    <scope>NUCLEOTIDE SEQUENCE [LARGE SCALE GENOMIC DNA]</scope>
    <source>
        <strain evidence="2 3">DSM 11518</strain>
    </source>
</reference>
<evidence type="ECO:0000313" key="2">
    <source>
        <dbReference type="EMBL" id="NEV64527.1"/>
    </source>
</evidence>
<keyword evidence="3" id="KW-1185">Reference proteome</keyword>
<proteinExistence type="predicted"/>
<dbReference type="InterPro" id="IPR046703">
    <property type="entry name" value="DUF6776"/>
</dbReference>
<evidence type="ECO:0000313" key="3">
    <source>
        <dbReference type="Proteomes" id="UP000483379"/>
    </source>
</evidence>
<name>A0A6M0K7C1_9GAMM</name>
<gene>
    <name evidence="2" type="ORF">G3446_22090</name>
</gene>
<feature type="coiled-coil region" evidence="1">
    <location>
        <begin position="51"/>
        <end position="113"/>
    </location>
</feature>
<protein>
    <submittedName>
        <fullName evidence="2">Uncharacterized protein</fullName>
    </submittedName>
</protein>
<sequence>MPDSFRRLSFRFLAAGAFALAFAAIFLIGFELGGGGAPAAGGGAAAPDALRAHLLKERDSLRALLAESERQRVILERASQIDAEARKVLQKELKQAQDARLELERELTYLKRLVQKGGKGAIQVYDMRLARGIGTHEFLYSFTIAQLVPGFGRSVGRVGLSIVGVREGASESLELADLPSADPRQLHMDFEHFQNLQGVIEVPEDYDPESVVVSIEPESKLLLPTSVVFPWELSRE</sequence>
<dbReference type="AlphaFoldDB" id="A0A6M0K7C1"/>
<comment type="caution">
    <text evidence="2">The sequence shown here is derived from an EMBL/GenBank/DDBJ whole genome shotgun (WGS) entry which is preliminary data.</text>
</comment>
<dbReference type="RefSeq" id="WP_164455366.1">
    <property type="nucleotide sequence ID" value="NZ_JAAIJQ010000095.1"/>
</dbReference>
<evidence type="ECO:0000256" key="1">
    <source>
        <dbReference type="SAM" id="Coils"/>
    </source>
</evidence>
<organism evidence="2 3">
    <name type="scientific">Thiorhodococcus minor</name>
    <dbReference type="NCBI Taxonomy" id="57489"/>
    <lineage>
        <taxon>Bacteria</taxon>
        <taxon>Pseudomonadati</taxon>
        <taxon>Pseudomonadota</taxon>
        <taxon>Gammaproteobacteria</taxon>
        <taxon>Chromatiales</taxon>
        <taxon>Chromatiaceae</taxon>
        <taxon>Thiorhodococcus</taxon>
    </lineage>
</organism>
<dbReference type="EMBL" id="JAAIJQ010000095">
    <property type="protein sequence ID" value="NEV64527.1"/>
    <property type="molecule type" value="Genomic_DNA"/>
</dbReference>